<dbReference type="EMBL" id="GGEC01093517">
    <property type="protein sequence ID" value="MBX74001.1"/>
    <property type="molecule type" value="Transcribed_RNA"/>
</dbReference>
<accession>A0A2P2R481</accession>
<organism evidence="1">
    <name type="scientific">Rhizophora mucronata</name>
    <name type="common">Asiatic mangrove</name>
    <dbReference type="NCBI Taxonomy" id="61149"/>
    <lineage>
        <taxon>Eukaryota</taxon>
        <taxon>Viridiplantae</taxon>
        <taxon>Streptophyta</taxon>
        <taxon>Embryophyta</taxon>
        <taxon>Tracheophyta</taxon>
        <taxon>Spermatophyta</taxon>
        <taxon>Magnoliopsida</taxon>
        <taxon>eudicotyledons</taxon>
        <taxon>Gunneridae</taxon>
        <taxon>Pentapetalae</taxon>
        <taxon>rosids</taxon>
        <taxon>fabids</taxon>
        <taxon>Malpighiales</taxon>
        <taxon>Rhizophoraceae</taxon>
        <taxon>Rhizophora</taxon>
    </lineage>
</organism>
<evidence type="ECO:0000313" key="1">
    <source>
        <dbReference type="EMBL" id="MBX74001.1"/>
    </source>
</evidence>
<sequence length="50" mass="5428">MRQKATSSSVVVSEIELSTGSGSAHEDSVLLSLKQFSFFALFSISCLCLW</sequence>
<dbReference type="AlphaFoldDB" id="A0A2P2R481"/>
<name>A0A2P2R481_RHIMU</name>
<reference evidence="1" key="1">
    <citation type="submission" date="2018-02" db="EMBL/GenBank/DDBJ databases">
        <title>Rhizophora mucronata_Transcriptome.</title>
        <authorList>
            <person name="Meera S.P."/>
            <person name="Sreeshan A."/>
            <person name="Augustine A."/>
        </authorList>
    </citation>
    <scope>NUCLEOTIDE SEQUENCE</scope>
    <source>
        <tissue evidence="1">Leaf</tissue>
    </source>
</reference>
<proteinExistence type="predicted"/>
<protein>
    <submittedName>
        <fullName evidence="1">Uncharacterized protein</fullName>
    </submittedName>
</protein>